<feature type="transmembrane region" description="Helical" evidence="6">
    <location>
        <begin position="36"/>
        <end position="57"/>
    </location>
</feature>
<evidence type="ECO:0000256" key="2">
    <source>
        <dbReference type="ARBA" id="ARBA00022475"/>
    </source>
</evidence>
<comment type="caution">
    <text evidence="9">The sequence shown here is derived from an EMBL/GenBank/DDBJ whole genome shotgun (WGS) entry which is preliminary data.</text>
</comment>
<evidence type="ECO:0000259" key="8">
    <source>
        <dbReference type="Pfam" id="PF18955"/>
    </source>
</evidence>
<feature type="domain" description="DUF5698" evidence="8">
    <location>
        <begin position="24"/>
        <end position="80"/>
    </location>
</feature>
<organism evidence="9 10">
    <name type="scientific">Aquibacillus salsiterrae</name>
    <dbReference type="NCBI Taxonomy" id="2950439"/>
    <lineage>
        <taxon>Bacteria</taxon>
        <taxon>Bacillati</taxon>
        <taxon>Bacillota</taxon>
        <taxon>Bacilli</taxon>
        <taxon>Bacillales</taxon>
        <taxon>Bacillaceae</taxon>
        <taxon>Aquibacillus</taxon>
    </lineage>
</organism>
<keyword evidence="10" id="KW-1185">Reference proteome</keyword>
<evidence type="ECO:0000313" key="9">
    <source>
        <dbReference type="EMBL" id="MDC3417480.1"/>
    </source>
</evidence>
<dbReference type="Pfam" id="PF18955">
    <property type="entry name" value="DUF5698"/>
    <property type="match status" value="1"/>
</dbReference>
<name>A0A9X3WFP8_9BACI</name>
<accession>A0A9X3WFP8</accession>
<evidence type="ECO:0000256" key="1">
    <source>
        <dbReference type="ARBA" id="ARBA00004651"/>
    </source>
</evidence>
<feature type="domain" description="DUF2179" evidence="7">
    <location>
        <begin position="114"/>
        <end position="166"/>
    </location>
</feature>
<proteinExistence type="inferred from homology"/>
<reference evidence="9" key="1">
    <citation type="submission" date="2022-06" db="EMBL/GenBank/DDBJ databases">
        <title>Aquibacillus sp. a new bacterium isolated from soil saline samples.</title>
        <authorList>
            <person name="Galisteo C."/>
            <person name="De La Haba R."/>
            <person name="Sanchez-Porro C."/>
            <person name="Ventosa A."/>
        </authorList>
    </citation>
    <scope>NUCLEOTIDE SEQUENCE</scope>
    <source>
        <strain evidence="9">3ASR75-54</strain>
    </source>
</reference>
<evidence type="ECO:0000256" key="4">
    <source>
        <dbReference type="ARBA" id="ARBA00022989"/>
    </source>
</evidence>
<dbReference type="GO" id="GO:0005886">
    <property type="term" value="C:plasma membrane"/>
    <property type="evidence" value="ECO:0007669"/>
    <property type="project" value="UniProtKB-SubCell"/>
</dbReference>
<comment type="similarity">
    <text evidence="6">Belongs to the UPF0316 family.</text>
</comment>
<evidence type="ECO:0000256" key="3">
    <source>
        <dbReference type="ARBA" id="ARBA00022692"/>
    </source>
</evidence>
<dbReference type="EMBL" id="JAMQKC010000009">
    <property type="protein sequence ID" value="MDC3417480.1"/>
    <property type="molecule type" value="Genomic_DNA"/>
</dbReference>
<evidence type="ECO:0000256" key="6">
    <source>
        <dbReference type="HAMAP-Rule" id="MF_01515"/>
    </source>
</evidence>
<sequence length="189" mass="21270">MLENALVVIVIVLSVNVFYVSFSTLRVILTLKGRRYIAAVIGTFEIMIYTVGLGVVLDNLDRIENLIAYGLGYGIGVIVGSKIEEKLALGYITVNVISSAPELKFTKQLREKGYGVTSWSAYGMEGDRLAMQILTPRKYELRLYEAIKEIDAKAFIISYEPKQIHGGFWVKQVRKGRLFRNGKAEEKKI</sequence>
<dbReference type="PANTHER" id="PTHR40060">
    <property type="entry name" value="UPF0316 PROTEIN YEBE"/>
    <property type="match status" value="1"/>
</dbReference>
<keyword evidence="5 6" id="KW-0472">Membrane</keyword>
<dbReference type="Proteomes" id="UP001145069">
    <property type="component" value="Unassembled WGS sequence"/>
</dbReference>
<evidence type="ECO:0000256" key="5">
    <source>
        <dbReference type="ARBA" id="ARBA00023136"/>
    </source>
</evidence>
<keyword evidence="2 6" id="KW-1003">Cell membrane</keyword>
<dbReference type="CDD" id="cd16381">
    <property type="entry name" value="YitT_C_like_1"/>
    <property type="match status" value="1"/>
</dbReference>
<dbReference type="InterPro" id="IPR044035">
    <property type="entry name" value="DUF5698"/>
</dbReference>
<dbReference type="NCBIfam" id="NF003194">
    <property type="entry name" value="PRK04164.1-5"/>
    <property type="match status" value="1"/>
</dbReference>
<dbReference type="InterPro" id="IPR022930">
    <property type="entry name" value="UPF0316"/>
</dbReference>
<dbReference type="AlphaFoldDB" id="A0A9X3WFP8"/>
<gene>
    <name evidence="9" type="ORF">NC799_11290</name>
</gene>
<dbReference type="InterPro" id="IPR019264">
    <property type="entry name" value="DUF2179"/>
</dbReference>
<evidence type="ECO:0000259" key="7">
    <source>
        <dbReference type="Pfam" id="PF10035"/>
    </source>
</evidence>
<keyword evidence="4 6" id="KW-1133">Transmembrane helix</keyword>
<dbReference type="RefSeq" id="WP_272446545.1">
    <property type="nucleotide sequence ID" value="NZ_JAMQKC010000009.1"/>
</dbReference>
<feature type="transmembrane region" description="Helical" evidence="6">
    <location>
        <begin position="6"/>
        <end position="29"/>
    </location>
</feature>
<evidence type="ECO:0000313" key="10">
    <source>
        <dbReference type="Proteomes" id="UP001145069"/>
    </source>
</evidence>
<dbReference type="PANTHER" id="PTHR40060:SF1">
    <property type="entry name" value="UPF0316 PROTEIN YEBE"/>
    <property type="match status" value="1"/>
</dbReference>
<comment type="subcellular location">
    <subcellularLocation>
        <location evidence="1 6">Cell membrane</location>
        <topology evidence="1 6">Multi-pass membrane protein</topology>
    </subcellularLocation>
</comment>
<dbReference type="Pfam" id="PF10035">
    <property type="entry name" value="DUF2179"/>
    <property type="match status" value="1"/>
</dbReference>
<protein>
    <recommendedName>
        <fullName evidence="6">UPF0316 protein NC799_11290</fullName>
    </recommendedName>
</protein>
<keyword evidence="3 6" id="KW-0812">Transmembrane</keyword>
<dbReference type="HAMAP" id="MF_01515">
    <property type="entry name" value="UPF0316"/>
    <property type="match status" value="1"/>
</dbReference>